<evidence type="ECO:0000259" key="1">
    <source>
        <dbReference type="Pfam" id="PF13476"/>
    </source>
</evidence>
<name>A0ABV4XYE2_9CYAN</name>
<proteinExistence type="predicted"/>
<comment type="caution">
    <text evidence="2">The sequence shown here is derived from an EMBL/GenBank/DDBJ whole genome shotgun (WGS) entry which is preliminary data.</text>
</comment>
<feature type="domain" description="Rad50/SbcC-type AAA" evidence="1">
    <location>
        <begin position="6"/>
        <end position="67"/>
    </location>
</feature>
<keyword evidence="3" id="KW-1185">Reference proteome</keyword>
<organism evidence="2 3">
    <name type="scientific">Floridaenema flaviceps BLCC-F50</name>
    <dbReference type="NCBI Taxonomy" id="3153642"/>
    <lineage>
        <taxon>Bacteria</taxon>
        <taxon>Bacillati</taxon>
        <taxon>Cyanobacteriota</taxon>
        <taxon>Cyanophyceae</taxon>
        <taxon>Oscillatoriophycideae</taxon>
        <taxon>Aerosakkonematales</taxon>
        <taxon>Aerosakkonemataceae</taxon>
        <taxon>Floridanema</taxon>
        <taxon>Floridanema flaviceps</taxon>
    </lineage>
</organism>
<dbReference type="Pfam" id="PF13476">
    <property type="entry name" value="AAA_23"/>
    <property type="match status" value="1"/>
</dbReference>
<dbReference type="RefSeq" id="WP_413266368.1">
    <property type="nucleotide sequence ID" value="NZ_JBHFNR010000213.1"/>
</dbReference>
<dbReference type="SUPFAM" id="SSF52540">
    <property type="entry name" value="P-loop containing nucleoside triphosphate hydrolases"/>
    <property type="match status" value="1"/>
</dbReference>
<evidence type="ECO:0000313" key="2">
    <source>
        <dbReference type="EMBL" id="MFB2896745.1"/>
    </source>
</evidence>
<dbReference type="Gene3D" id="3.40.50.300">
    <property type="entry name" value="P-loop containing nucleotide triphosphate hydrolases"/>
    <property type="match status" value="1"/>
</dbReference>
<dbReference type="InterPro" id="IPR038729">
    <property type="entry name" value="Rad50/SbcC_AAA"/>
</dbReference>
<dbReference type="EMBL" id="JBHFNR010000213">
    <property type="protein sequence ID" value="MFB2896745.1"/>
    <property type="molecule type" value="Genomic_DNA"/>
</dbReference>
<protein>
    <submittedName>
        <fullName evidence="2">AAA family ATPase</fullName>
    </submittedName>
</protein>
<dbReference type="Proteomes" id="UP001576784">
    <property type="component" value="Unassembled WGS sequence"/>
</dbReference>
<accession>A0ABV4XYE2</accession>
<evidence type="ECO:0000313" key="3">
    <source>
        <dbReference type="Proteomes" id="UP001576784"/>
    </source>
</evidence>
<reference evidence="2 3" key="1">
    <citation type="submission" date="2024-09" db="EMBL/GenBank/DDBJ databases">
        <title>Floridaenema gen nov. (Aerosakkonemataceae, Aerosakkonematales ord. nov., Cyanobacteria) from benthic tropical and subtropical fresh waters, with the description of four new species.</title>
        <authorList>
            <person name="Moretto J.A."/>
            <person name="Berthold D.E."/>
            <person name="Lefler F.W."/>
            <person name="Huang I.-S."/>
            <person name="Laughinghouse H. IV."/>
        </authorList>
    </citation>
    <scope>NUCLEOTIDE SEQUENCE [LARGE SCALE GENOMIC DNA]</scope>
    <source>
        <strain evidence="2 3">BLCC-F50</strain>
    </source>
</reference>
<sequence length="104" mass="11954">MLKEMHLKRVGPAPQFDVEFAERLNIFTGDNGLGKTFLLDIIWCTLTGTWADNPAWPQLTEETPQISGSFNNQTNGETKSFHSYFDFEQQQWRDLTFPALLNTV</sequence>
<dbReference type="InterPro" id="IPR027417">
    <property type="entry name" value="P-loop_NTPase"/>
</dbReference>
<gene>
    <name evidence="2" type="ORF">ACE1CI_27860</name>
</gene>